<sequence>MKVKAALIEEKNSDFKLTDLELDDPKEYEVLTKIIATGICHSDVAGKAGLWTEPPLVLGHEGAGIVQKVGEKVTNVQVGDHVVLSVPYCDECDNCQEGNTSLCLRVSELSTMGTMRDGTSRISKDGKRIHCFFGQSSFTTYAVTHYTSVIKIDQSVPLKLMGPLGCGFQTGAASVLEFFKAEPGSSIAVFGCGSVGLAAIMAAKIAGCKTIIAVGGTPPKLELALEIGATHTINRLETPDIPEAIRSIVHSGVNYSIDTTGNQKMIDAAIYSLTSKGQAMLHAVGADPTVPVMYMMGHWINVGSAPEGGADTQAFIPRLVQYYKDGLFPVEKLISFYQFNEIEQAFADMNAGKVIKPVLLINEE</sequence>
<dbReference type="CDD" id="cd08278">
    <property type="entry name" value="benzyl_alcohol_DH"/>
    <property type="match status" value="1"/>
</dbReference>
<dbReference type="SUPFAM" id="SSF50129">
    <property type="entry name" value="GroES-like"/>
    <property type="match status" value="1"/>
</dbReference>
<keyword evidence="9" id="KW-1185">Reference proteome</keyword>
<dbReference type="EMBL" id="JAEEGA010000002">
    <property type="protein sequence ID" value="MBP1040177.1"/>
    <property type="molecule type" value="Genomic_DNA"/>
</dbReference>
<dbReference type="PROSITE" id="PS00059">
    <property type="entry name" value="ADH_ZINC"/>
    <property type="match status" value="1"/>
</dbReference>
<dbReference type="PANTHER" id="PTHR43880:SF12">
    <property type="entry name" value="ALCOHOL DEHYDROGENASE CLASS-3"/>
    <property type="match status" value="1"/>
</dbReference>
<evidence type="ECO:0000259" key="7">
    <source>
        <dbReference type="SMART" id="SM00829"/>
    </source>
</evidence>
<keyword evidence="5" id="KW-0520">NAD</keyword>
<evidence type="ECO:0000313" key="8">
    <source>
        <dbReference type="EMBL" id="MBP1040177.1"/>
    </source>
</evidence>
<dbReference type="RefSeq" id="WP_209525070.1">
    <property type="nucleotide sequence ID" value="NZ_JAEEGA010000002.1"/>
</dbReference>
<evidence type="ECO:0000313" key="9">
    <source>
        <dbReference type="Proteomes" id="UP000674938"/>
    </source>
</evidence>
<comment type="cofactor">
    <cofactor evidence="1 6">
        <name>Zn(2+)</name>
        <dbReference type="ChEBI" id="CHEBI:29105"/>
    </cofactor>
</comment>
<dbReference type="GO" id="GO:0046294">
    <property type="term" value="P:formaldehyde catabolic process"/>
    <property type="evidence" value="ECO:0007669"/>
    <property type="project" value="TreeGrafter"/>
</dbReference>
<keyword evidence="4" id="KW-0560">Oxidoreductase</keyword>
<evidence type="ECO:0000256" key="3">
    <source>
        <dbReference type="ARBA" id="ARBA00022833"/>
    </source>
</evidence>
<gene>
    <name evidence="8" type="ORF">I6N95_04040</name>
</gene>
<dbReference type="Gene3D" id="3.90.180.10">
    <property type="entry name" value="Medium-chain alcohol dehydrogenases, catalytic domain"/>
    <property type="match status" value="1"/>
</dbReference>
<dbReference type="GO" id="GO:0008270">
    <property type="term" value="F:zinc ion binding"/>
    <property type="evidence" value="ECO:0007669"/>
    <property type="project" value="InterPro"/>
</dbReference>
<protein>
    <submittedName>
        <fullName evidence="8">NAD(P)-dependent alcohol dehydrogenase</fullName>
    </submittedName>
</protein>
<keyword evidence="3 6" id="KW-0862">Zinc</keyword>
<evidence type="ECO:0000256" key="5">
    <source>
        <dbReference type="ARBA" id="ARBA00023027"/>
    </source>
</evidence>
<comment type="caution">
    <text evidence="8">The sequence shown here is derived from an EMBL/GenBank/DDBJ whole genome shotgun (WGS) entry which is preliminary data.</text>
</comment>
<dbReference type="Pfam" id="PF00107">
    <property type="entry name" value="ADH_zinc_N"/>
    <property type="match status" value="1"/>
</dbReference>
<comment type="similarity">
    <text evidence="6">Belongs to the zinc-containing alcohol dehydrogenase family.</text>
</comment>
<dbReference type="InterPro" id="IPR002328">
    <property type="entry name" value="ADH_Zn_CS"/>
</dbReference>
<dbReference type="FunFam" id="3.40.50.720:FF:000003">
    <property type="entry name" value="S-(hydroxymethyl)glutathione dehydrogenase"/>
    <property type="match status" value="1"/>
</dbReference>
<name>A0A940P2B6_9ENTE</name>
<evidence type="ECO:0000256" key="1">
    <source>
        <dbReference type="ARBA" id="ARBA00001947"/>
    </source>
</evidence>
<organism evidence="8 9">
    <name type="scientific">Vagococcus allomyrinae</name>
    <dbReference type="NCBI Taxonomy" id="2794353"/>
    <lineage>
        <taxon>Bacteria</taxon>
        <taxon>Bacillati</taxon>
        <taxon>Bacillota</taxon>
        <taxon>Bacilli</taxon>
        <taxon>Lactobacillales</taxon>
        <taxon>Enterococcaceae</taxon>
        <taxon>Vagococcus</taxon>
    </lineage>
</organism>
<accession>A0A940P2B6</accession>
<dbReference type="InterPro" id="IPR020843">
    <property type="entry name" value="ER"/>
</dbReference>
<dbReference type="PANTHER" id="PTHR43880">
    <property type="entry name" value="ALCOHOL DEHYDROGENASE"/>
    <property type="match status" value="1"/>
</dbReference>
<dbReference type="Gene3D" id="3.40.50.720">
    <property type="entry name" value="NAD(P)-binding Rossmann-like Domain"/>
    <property type="match status" value="1"/>
</dbReference>
<reference evidence="8" key="1">
    <citation type="submission" date="2020-12" db="EMBL/GenBank/DDBJ databases">
        <title>Vagococcus allomyrinae sp. nov. and Enterococcus lavae sp. nov., isolated from the larvae of Allomyrina dichotoma.</title>
        <authorList>
            <person name="Lee S.D."/>
        </authorList>
    </citation>
    <scope>NUCLEOTIDE SEQUENCE</scope>
    <source>
        <strain evidence="8">BWB3-3</strain>
    </source>
</reference>
<proteinExistence type="inferred from homology"/>
<keyword evidence="2 6" id="KW-0479">Metal-binding</keyword>
<dbReference type="InterPro" id="IPR013154">
    <property type="entry name" value="ADH-like_N"/>
</dbReference>
<evidence type="ECO:0000256" key="2">
    <source>
        <dbReference type="ARBA" id="ARBA00022723"/>
    </source>
</evidence>
<dbReference type="Pfam" id="PF08240">
    <property type="entry name" value="ADH_N"/>
    <property type="match status" value="1"/>
</dbReference>
<dbReference type="SMART" id="SM00829">
    <property type="entry name" value="PKS_ER"/>
    <property type="match status" value="1"/>
</dbReference>
<dbReference type="InterPro" id="IPR013149">
    <property type="entry name" value="ADH-like_C"/>
</dbReference>
<dbReference type="GO" id="GO:0005829">
    <property type="term" value="C:cytosol"/>
    <property type="evidence" value="ECO:0007669"/>
    <property type="project" value="TreeGrafter"/>
</dbReference>
<dbReference type="Proteomes" id="UP000674938">
    <property type="component" value="Unassembled WGS sequence"/>
</dbReference>
<dbReference type="GO" id="GO:0051903">
    <property type="term" value="F:S-(hydroxymethyl)glutathione dehydrogenase [NAD(P)+] activity"/>
    <property type="evidence" value="ECO:0007669"/>
    <property type="project" value="TreeGrafter"/>
</dbReference>
<evidence type="ECO:0000256" key="6">
    <source>
        <dbReference type="RuleBase" id="RU361277"/>
    </source>
</evidence>
<dbReference type="InterPro" id="IPR036291">
    <property type="entry name" value="NAD(P)-bd_dom_sf"/>
</dbReference>
<dbReference type="AlphaFoldDB" id="A0A940P2B6"/>
<dbReference type="InterPro" id="IPR011032">
    <property type="entry name" value="GroES-like_sf"/>
</dbReference>
<feature type="domain" description="Enoyl reductase (ER)" evidence="7">
    <location>
        <begin position="11"/>
        <end position="359"/>
    </location>
</feature>
<dbReference type="SUPFAM" id="SSF51735">
    <property type="entry name" value="NAD(P)-binding Rossmann-fold domains"/>
    <property type="match status" value="1"/>
</dbReference>
<evidence type="ECO:0000256" key="4">
    <source>
        <dbReference type="ARBA" id="ARBA00023002"/>
    </source>
</evidence>